<evidence type="ECO:0000313" key="4">
    <source>
        <dbReference type="Proteomes" id="UP000291106"/>
    </source>
</evidence>
<proteinExistence type="predicted"/>
<keyword evidence="4" id="KW-1185">Reference proteome</keyword>
<keyword evidence="1" id="KW-0472">Membrane</keyword>
<organism evidence="3 4">
    <name type="scientific">Shewanella maritima</name>
    <dbReference type="NCBI Taxonomy" id="2520507"/>
    <lineage>
        <taxon>Bacteria</taxon>
        <taxon>Pseudomonadati</taxon>
        <taxon>Pseudomonadota</taxon>
        <taxon>Gammaproteobacteria</taxon>
        <taxon>Alteromonadales</taxon>
        <taxon>Shewanellaceae</taxon>
        <taxon>Shewanella</taxon>
    </lineage>
</organism>
<reference evidence="3 4" key="1">
    <citation type="submission" date="2019-02" db="EMBL/GenBank/DDBJ databases">
        <title>Shewanella sp. D4-2 isolated from Dokdo Island.</title>
        <authorList>
            <person name="Baek K."/>
        </authorList>
    </citation>
    <scope>NUCLEOTIDE SEQUENCE [LARGE SCALE GENOMIC DNA]</scope>
    <source>
        <strain evidence="3 4">D4-2</strain>
    </source>
</reference>
<evidence type="ECO:0000256" key="1">
    <source>
        <dbReference type="SAM" id="Phobius"/>
    </source>
</evidence>
<keyword evidence="1" id="KW-1133">Transmembrane helix</keyword>
<name>A0A411PIB0_9GAMM</name>
<dbReference type="RefSeq" id="WP_130600224.1">
    <property type="nucleotide sequence ID" value="NZ_CP036200.1"/>
</dbReference>
<evidence type="ECO:0000256" key="2">
    <source>
        <dbReference type="SAM" id="SignalP"/>
    </source>
</evidence>
<feature type="transmembrane region" description="Helical" evidence="1">
    <location>
        <begin position="28"/>
        <end position="47"/>
    </location>
</feature>
<accession>A0A411PIB0</accession>
<dbReference type="Proteomes" id="UP000291106">
    <property type="component" value="Chromosome"/>
</dbReference>
<gene>
    <name evidence="3" type="ORF">EXU30_11620</name>
</gene>
<evidence type="ECO:0000313" key="3">
    <source>
        <dbReference type="EMBL" id="QBF83275.1"/>
    </source>
</evidence>
<dbReference type="EMBL" id="CP036200">
    <property type="protein sequence ID" value="QBF83275.1"/>
    <property type="molecule type" value="Genomic_DNA"/>
</dbReference>
<feature type="signal peptide" evidence="2">
    <location>
        <begin position="1"/>
        <end position="18"/>
    </location>
</feature>
<feature type="chain" id="PRO_5019348723" evidence="2">
    <location>
        <begin position="19"/>
        <end position="63"/>
    </location>
</feature>
<dbReference type="OrthoDB" id="5918117at2"/>
<keyword evidence="2" id="KW-0732">Signal</keyword>
<dbReference type="KEGG" id="smai:EXU30_11620"/>
<keyword evidence="1" id="KW-0812">Transmembrane</keyword>
<sequence>MRVFVLIVLSFLPTLASAHPGHDHSSPYAGLVHLLWLAPVIIAAALLHSKSRNSKNNHSNEQQ</sequence>
<protein>
    <submittedName>
        <fullName evidence="3">Uncharacterized protein</fullName>
    </submittedName>
</protein>
<dbReference type="AlphaFoldDB" id="A0A411PIB0"/>